<gene>
    <name evidence="2" type="ORF">DEH80_08085</name>
</gene>
<dbReference type="NCBIfam" id="TIGR02218">
    <property type="entry name" value="phg_TIGR02218"/>
    <property type="match status" value="1"/>
</dbReference>
<evidence type="ECO:0000259" key="1">
    <source>
        <dbReference type="Pfam" id="PF09356"/>
    </source>
</evidence>
<feature type="domain" description="Bacteriophage phiJL001 Gp84 C-terminal" evidence="1">
    <location>
        <begin position="196"/>
        <end position="271"/>
    </location>
</feature>
<name>A0A363ULB7_9GAMM</name>
<organism evidence="2 3">
    <name type="scientific">Abyssibacter profundi</name>
    <dbReference type="NCBI Taxonomy" id="2182787"/>
    <lineage>
        <taxon>Bacteria</taxon>
        <taxon>Pseudomonadati</taxon>
        <taxon>Pseudomonadota</taxon>
        <taxon>Gammaproteobacteria</taxon>
        <taxon>Chromatiales</taxon>
        <taxon>Oceanococcaceae</taxon>
        <taxon>Abyssibacter</taxon>
    </lineage>
</organism>
<proteinExistence type="predicted"/>
<keyword evidence="3" id="KW-1185">Reference proteome</keyword>
<comment type="caution">
    <text evidence="2">The sequence shown here is derived from an EMBL/GenBank/DDBJ whole genome shotgun (WGS) entry which is preliminary data.</text>
</comment>
<accession>A0A363ULB7</accession>
<dbReference type="Pfam" id="PF09931">
    <property type="entry name" value="Phage_phiJL001_Gp84_N"/>
    <property type="match status" value="1"/>
</dbReference>
<protein>
    <recommendedName>
        <fullName evidence="1">Bacteriophage phiJL001 Gp84 C-terminal domain-containing protein</fullName>
    </recommendedName>
</protein>
<sequence>MQAHIASDTTSLVPCWYVIRADGEIVRGTEATRDVVISSGALQIPGTYQASRNITMSDMRSADDLSVDNTEVAGSLGVDLAVADIEAGLYDNAEIVLFLVNWQAPDDGQIILRRGNIGNIRRTSEGQYSAELRGLTQRLTQTIVRTYGTSCDADLGDTRCGVDLEALTITGTVTAVTSRRRFDATLDAGSPAPAAGYYNGGLLTFTSGDNAGYGKELRRDAAEGAPGELETYEPLPATIEVGDTFTLRPGCDKSAATCRAKFANLVNFRGYGLFVPGAGDMIRGGSRDATGGDFAQPAGEQAQD</sequence>
<dbReference type="Proteomes" id="UP000251800">
    <property type="component" value="Unassembled WGS sequence"/>
</dbReference>
<dbReference type="Pfam" id="PF09356">
    <property type="entry name" value="Phage_BR0599"/>
    <property type="match status" value="1"/>
</dbReference>
<reference evidence="2 3" key="1">
    <citation type="submission" date="2018-05" db="EMBL/GenBank/DDBJ databases">
        <title>Abyssibacter profundi OUC007T gen. nov., sp. nov, a marine bacterium isolated from seawater of the Mariana Trench.</title>
        <authorList>
            <person name="Zhou S."/>
        </authorList>
    </citation>
    <scope>NUCLEOTIDE SEQUENCE [LARGE SCALE GENOMIC DNA]</scope>
    <source>
        <strain evidence="2 3">OUC007</strain>
    </source>
</reference>
<evidence type="ECO:0000313" key="2">
    <source>
        <dbReference type="EMBL" id="PWN56222.1"/>
    </source>
</evidence>
<dbReference type="AlphaFoldDB" id="A0A363ULB7"/>
<dbReference type="InterPro" id="IPR018964">
    <property type="entry name" value="Phage_phiJL001_Gp84_C"/>
</dbReference>
<dbReference type="EMBL" id="QEQK01000006">
    <property type="protein sequence ID" value="PWN56222.1"/>
    <property type="molecule type" value="Genomic_DNA"/>
</dbReference>
<dbReference type="InterPro" id="IPR011928">
    <property type="entry name" value="Phage_phiJL001_Gp84"/>
</dbReference>
<evidence type="ECO:0000313" key="3">
    <source>
        <dbReference type="Proteomes" id="UP000251800"/>
    </source>
</evidence>